<dbReference type="InterPro" id="IPR027417">
    <property type="entry name" value="P-loop_NTPase"/>
</dbReference>
<keyword evidence="2" id="KW-1185">Reference proteome</keyword>
<reference evidence="1" key="1">
    <citation type="submission" date="2021-04" db="EMBL/GenBank/DDBJ databases">
        <title>Draft genome of Fusarium avenaceum strain F156N33, isolated from an atmospheric sample in Virginia.</title>
        <authorList>
            <person name="Yang S."/>
            <person name="Vinatzer B.A."/>
            <person name="Coleman J."/>
        </authorList>
    </citation>
    <scope>NUCLEOTIDE SEQUENCE</scope>
    <source>
        <strain evidence="1">F156N33</strain>
    </source>
</reference>
<evidence type="ECO:0000313" key="1">
    <source>
        <dbReference type="EMBL" id="KAG5659072.1"/>
    </source>
</evidence>
<evidence type="ECO:0000313" key="2">
    <source>
        <dbReference type="Proteomes" id="UP000782241"/>
    </source>
</evidence>
<proteinExistence type="predicted"/>
<name>A0A9P7GXW5_9HYPO</name>
<dbReference type="Proteomes" id="UP000782241">
    <property type="component" value="Unassembled WGS sequence"/>
</dbReference>
<sequence>MSLPKPSNTPIEKALENLTISRKDNTQDLRALRLSPSGKIVVLNGLPGTGKLTILKHLKALLPEFTTCLLDNHLLIDPVNAVIPNRTDRHHELRRLVRGPIFEESSNQARKGHTILMTACLAAGVPIDEAFYQEHLDISRRSDTPIYWINVECRRDIHEQRVSTPERQQDSKAKLTDIHLLRLIMDAYRLIEPDVISRGDSSVELAFGKLDVSGSVEDSVRCLLDILARSSIQ</sequence>
<gene>
    <name evidence="1" type="ORF">KAF25_007625</name>
</gene>
<dbReference type="AlphaFoldDB" id="A0A9P7GXW5"/>
<dbReference type="EMBL" id="JAGPUO010000013">
    <property type="protein sequence ID" value="KAG5659072.1"/>
    <property type="molecule type" value="Genomic_DNA"/>
</dbReference>
<organism evidence="1 2">
    <name type="scientific">Fusarium avenaceum</name>
    <dbReference type="NCBI Taxonomy" id="40199"/>
    <lineage>
        <taxon>Eukaryota</taxon>
        <taxon>Fungi</taxon>
        <taxon>Dikarya</taxon>
        <taxon>Ascomycota</taxon>
        <taxon>Pezizomycotina</taxon>
        <taxon>Sordariomycetes</taxon>
        <taxon>Hypocreomycetidae</taxon>
        <taxon>Hypocreales</taxon>
        <taxon>Nectriaceae</taxon>
        <taxon>Fusarium</taxon>
        <taxon>Fusarium tricinctum species complex</taxon>
    </lineage>
</organism>
<accession>A0A9P7GXW5</accession>
<protein>
    <submittedName>
        <fullName evidence="1">Uncharacterized protein</fullName>
    </submittedName>
</protein>
<dbReference type="SUPFAM" id="SSF52540">
    <property type="entry name" value="P-loop containing nucleoside triphosphate hydrolases"/>
    <property type="match status" value="1"/>
</dbReference>
<dbReference type="Pfam" id="PF07931">
    <property type="entry name" value="CPT"/>
    <property type="match status" value="1"/>
</dbReference>
<comment type="caution">
    <text evidence="1">The sequence shown here is derived from an EMBL/GenBank/DDBJ whole genome shotgun (WGS) entry which is preliminary data.</text>
</comment>
<dbReference type="Gene3D" id="3.40.50.300">
    <property type="entry name" value="P-loop containing nucleotide triphosphate hydrolases"/>
    <property type="match status" value="1"/>
</dbReference>